<feature type="domain" description="Polymerase beta nucleotidyltransferase" evidence="1">
    <location>
        <begin position="92"/>
        <end position="184"/>
    </location>
</feature>
<dbReference type="InterPro" id="IPR036388">
    <property type="entry name" value="WH-like_DNA-bd_sf"/>
</dbReference>
<dbReference type="InterPro" id="IPR011991">
    <property type="entry name" value="ArsR-like_HTH"/>
</dbReference>
<dbReference type="InterPro" id="IPR036390">
    <property type="entry name" value="WH_DNA-bd_sf"/>
</dbReference>
<dbReference type="InterPro" id="IPR041633">
    <property type="entry name" value="Polbeta"/>
</dbReference>
<dbReference type="InterPro" id="IPR043519">
    <property type="entry name" value="NT_sf"/>
</dbReference>
<dbReference type="Gene3D" id="3.30.460.10">
    <property type="entry name" value="Beta Polymerase, domain 2"/>
    <property type="match status" value="1"/>
</dbReference>
<evidence type="ECO:0000259" key="1">
    <source>
        <dbReference type="Pfam" id="PF18765"/>
    </source>
</evidence>
<evidence type="ECO:0000313" key="3">
    <source>
        <dbReference type="Proteomes" id="UP000230778"/>
    </source>
</evidence>
<dbReference type="InterPro" id="IPR052548">
    <property type="entry name" value="Type_VII_TA_antitoxin"/>
</dbReference>
<name>A0A2H0FL86_9BACT</name>
<dbReference type="Gene3D" id="1.10.10.10">
    <property type="entry name" value="Winged helix-like DNA-binding domain superfamily/Winged helix DNA-binding domain"/>
    <property type="match status" value="1"/>
</dbReference>
<accession>A0A2H0FL86</accession>
<proteinExistence type="predicted"/>
<reference evidence="2 3" key="1">
    <citation type="submission" date="2017-09" db="EMBL/GenBank/DDBJ databases">
        <title>Depth-based differentiation of microbial function through sediment-hosted aquifers and enrichment of novel symbionts in the deep terrestrial subsurface.</title>
        <authorList>
            <person name="Probst A.J."/>
            <person name="Ladd B."/>
            <person name="Jarett J.K."/>
            <person name="Geller-Mcgrath D.E."/>
            <person name="Sieber C.M."/>
            <person name="Emerson J.B."/>
            <person name="Anantharaman K."/>
            <person name="Thomas B.C."/>
            <person name="Malmstrom R."/>
            <person name="Stieglmeier M."/>
            <person name="Klingl A."/>
            <person name="Woyke T."/>
            <person name="Ryan C.M."/>
            <person name="Banfield J.F."/>
        </authorList>
    </citation>
    <scope>NUCLEOTIDE SEQUENCE [LARGE SCALE GENOMIC DNA]</scope>
    <source>
        <strain evidence="2">CG18_big_fil_WC_8_21_14_2_50_37_10</strain>
    </source>
</reference>
<organism evidence="2 3">
    <name type="scientific">Candidatus Nealsonbacteria bacterium CG18_big_fil_WC_8_21_14_2_50_37_10</name>
    <dbReference type="NCBI Taxonomy" id="1974717"/>
    <lineage>
        <taxon>Bacteria</taxon>
        <taxon>Candidatus Nealsoniibacteriota</taxon>
    </lineage>
</organism>
<dbReference type="PANTHER" id="PTHR33933">
    <property type="entry name" value="NUCLEOTIDYLTRANSFERASE"/>
    <property type="match status" value="1"/>
</dbReference>
<dbReference type="EMBL" id="PCUC01000044">
    <property type="protein sequence ID" value="PIQ07349.1"/>
    <property type="molecule type" value="Genomic_DNA"/>
</dbReference>
<dbReference type="PANTHER" id="PTHR33933:SF3">
    <property type="entry name" value="PROTEIN ADENYLYLTRANSFERASE MJ0604-RELATED"/>
    <property type="match status" value="1"/>
</dbReference>
<dbReference type="Pfam" id="PF18765">
    <property type="entry name" value="Polbeta"/>
    <property type="match status" value="1"/>
</dbReference>
<dbReference type="CDD" id="cd00090">
    <property type="entry name" value="HTH_ARSR"/>
    <property type="match status" value="1"/>
</dbReference>
<dbReference type="SUPFAM" id="SSF46785">
    <property type="entry name" value="Winged helix' DNA-binding domain"/>
    <property type="match status" value="1"/>
</dbReference>
<dbReference type="SUPFAM" id="SSF81301">
    <property type="entry name" value="Nucleotidyltransferase"/>
    <property type="match status" value="1"/>
</dbReference>
<evidence type="ECO:0000313" key="2">
    <source>
        <dbReference type="EMBL" id="PIQ07349.1"/>
    </source>
</evidence>
<sequence>MLNLITKSKIRKRIILLFVYNPRDSFYINQIARLVKTSAGNVQRELKKLEVGSLLTKEKKGNSLYFKINTASPLFEDFKNIVDKTIGLKNILEETLKKAKDIDFAFLFGSYVKGDFGSDSDIDLYVIGNINEKDLHQLIKKTEGKMYREINYHLSKREEFQKKMKESFFHREILKNFILIIGNQNEFEKFIR</sequence>
<dbReference type="CDD" id="cd05403">
    <property type="entry name" value="NT_KNTase_like"/>
    <property type="match status" value="1"/>
</dbReference>
<gene>
    <name evidence="2" type="ORF">COW72_00770</name>
</gene>
<dbReference type="AlphaFoldDB" id="A0A2H0FL86"/>
<protein>
    <recommendedName>
        <fullName evidence="1">Polymerase beta nucleotidyltransferase domain-containing protein</fullName>
    </recommendedName>
</protein>
<comment type="caution">
    <text evidence="2">The sequence shown here is derived from an EMBL/GenBank/DDBJ whole genome shotgun (WGS) entry which is preliminary data.</text>
</comment>
<dbReference type="Proteomes" id="UP000230778">
    <property type="component" value="Unassembled WGS sequence"/>
</dbReference>